<feature type="domain" description="RING-type" evidence="3">
    <location>
        <begin position="357"/>
        <end position="396"/>
    </location>
</feature>
<dbReference type="SUPFAM" id="SSF57850">
    <property type="entry name" value="RING/U-box"/>
    <property type="match status" value="1"/>
</dbReference>
<keyword evidence="2" id="KW-0812">Transmembrane</keyword>
<feature type="transmembrane region" description="Helical" evidence="2">
    <location>
        <begin position="242"/>
        <end position="263"/>
    </location>
</feature>
<dbReference type="HOGENOM" id="CLU_632332_0_0_1"/>
<reference evidence="4 5" key="1">
    <citation type="journal article" date="2006" name="Nature">
        <title>Global trends of whole-genome duplications revealed by the ciliate Paramecium tetraurelia.</title>
        <authorList>
            <consortium name="Genoscope"/>
            <person name="Aury J.-M."/>
            <person name="Jaillon O."/>
            <person name="Duret L."/>
            <person name="Noel B."/>
            <person name="Jubin C."/>
            <person name="Porcel B.M."/>
            <person name="Segurens B."/>
            <person name="Daubin V."/>
            <person name="Anthouard V."/>
            <person name="Aiach N."/>
            <person name="Arnaiz O."/>
            <person name="Billaut A."/>
            <person name="Beisson J."/>
            <person name="Blanc I."/>
            <person name="Bouhouche K."/>
            <person name="Camara F."/>
            <person name="Duharcourt S."/>
            <person name="Guigo R."/>
            <person name="Gogendeau D."/>
            <person name="Katinka M."/>
            <person name="Keller A.-M."/>
            <person name="Kissmehl R."/>
            <person name="Klotz C."/>
            <person name="Koll F."/>
            <person name="Le Moue A."/>
            <person name="Lepere C."/>
            <person name="Malinsky S."/>
            <person name="Nowacki M."/>
            <person name="Nowak J.K."/>
            <person name="Plattner H."/>
            <person name="Poulain J."/>
            <person name="Ruiz F."/>
            <person name="Serrano V."/>
            <person name="Zagulski M."/>
            <person name="Dessen P."/>
            <person name="Betermier M."/>
            <person name="Weissenbach J."/>
            <person name="Scarpelli C."/>
            <person name="Schachter V."/>
            <person name="Sperling L."/>
            <person name="Meyer E."/>
            <person name="Cohen J."/>
            <person name="Wincker P."/>
        </authorList>
    </citation>
    <scope>NUCLEOTIDE SEQUENCE [LARGE SCALE GENOMIC DNA]</scope>
    <source>
        <strain evidence="4 5">Stock d4-2</strain>
    </source>
</reference>
<evidence type="ECO:0000313" key="4">
    <source>
        <dbReference type="EMBL" id="CAK83510.1"/>
    </source>
</evidence>
<keyword evidence="1" id="KW-0862">Zinc</keyword>
<evidence type="ECO:0000259" key="3">
    <source>
        <dbReference type="PROSITE" id="PS50089"/>
    </source>
</evidence>
<evidence type="ECO:0000313" key="5">
    <source>
        <dbReference type="Proteomes" id="UP000000600"/>
    </source>
</evidence>
<dbReference type="eggNOG" id="ENOG502SECD">
    <property type="taxonomic scope" value="Eukaryota"/>
</dbReference>
<dbReference type="GO" id="GO:0005737">
    <property type="term" value="C:cytoplasm"/>
    <property type="evidence" value="ECO:0000318"/>
    <property type="project" value="GO_Central"/>
</dbReference>
<feature type="transmembrane region" description="Helical" evidence="2">
    <location>
        <begin position="201"/>
        <end position="222"/>
    </location>
</feature>
<accession>A0DKE3</accession>
<dbReference type="PANTHER" id="PTHR12109">
    <property type="entry name" value="RING FINGER PROTEIN 141-RELATED"/>
    <property type="match status" value="1"/>
</dbReference>
<dbReference type="GeneID" id="5036692"/>
<dbReference type="OMA" id="FIFKIAC"/>
<dbReference type="AlphaFoldDB" id="A0DKE3"/>
<dbReference type="InterPro" id="IPR013083">
    <property type="entry name" value="Znf_RING/FYVE/PHD"/>
</dbReference>
<dbReference type="Proteomes" id="UP000000600">
    <property type="component" value="Unassembled WGS sequence"/>
</dbReference>
<keyword evidence="1" id="KW-0479">Metal-binding</keyword>
<name>A0DKE3_PARTE</name>
<dbReference type="PANTHER" id="PTHR12109:SF5">
    <property type="entry name" value="RING-TYPE DOMAIN-CONTAINING PROTEIN"/>
    <property type="match status" value="1"/>
</dbReference>
<sequence length="424" mass="49772">MIFKREDVEFTYKYFVYKYIYINIVVLLFTLYQFQGAPFALPLGCMILNELVIWIKYSGGQITDNVDHVLHILFYMYVTVIYYLDLNYYIFSNTFVVFSFIFKIACDKKCEEHYEYTTIIRLSKIFYRFSQLIAIFCITLKLNRYVDWTWSQTFWWYWMFLSALIGSAITFLLILISKLIRIHNSAIINHYKNESIALQSNLVKILLWLLYIASLSSLIAGIWIVNTLNLLGNNINIEIGDFYMYITISLNILIFFGISYLLFNSIVEFVISINQVESRDSSPKITTQNTERQMKKELTTTSIFMQKLSNAYFKQIKDLEGVTLKDTNQNEILTERNVNNKIIKKNKTSPNNSNNKCIICCEKPKNAILMNCGHGGICYQCAIQMAQKQKECFLCRQIIQFIYEVDEKDASILKRVISKTRISN</sequence>
<feature type="transmembrane region" description="Helical" evidence="2">
    <location>
        <begin position="12"/>
        <end position="33"/>
    </location>
</feature>
<gene>
    <name evidence="4" type="ORF">GSPATT00017839001</name>
</gene>
<dbReference type="KEGG" id="ptm:GSPATT00017839001"/>
<feature type="transmembrane region" description="Helical" evidence="2">
    <location>
        <begin position="155"/>
        <end position="180"/>
    </location>
</feature>
<organism evidence="4 5">
    <name type="scientific">Paramecium tetraurelia</name>
    <dbReference type="NCBI Taxonomy" id="5888"/>
    <lineage>
        <taxon>Eukaryota</taxon>
        <taxon>Sar</taxon>
        <taxon>Alveolata</taxon>
        <taxon>Ciliophora</taxon>
        <taxon>Intramacronucleata</taxon>
        <taxon>Oligohymenophorea</taxon>
        <taxon>Peniculida</taxon>
        <taxon>Parameciidae</taxon>
        <taxon>Paramecium</taxon>
    </lineage>
</organism>
<dbReference type="GO" id="GO:0016567">
    <property type="term" value="P:protein ubiquitination"/>
    <property type="evidence" value="ECO:0000318"/>
    <property type="project" value="GO_Central"/>
</dbReference>
<dbReference type="PROSITE" id="PS50089">
    <property type="entry name" value="ZF_RING_2"/>
    <property type="match status" value="1"/>
</dbReference>
<dbReference type="Pfam" id="PF13920">
    <property type="entry name" value="zf-C3HC4_3"/>
    <property type="match status" value="1"/>
</dbReference>
<dbReference type="OrthoDB" id="3045089at2759"/>
<dbReference type="InterPro" id="IPR047126">
    <property type="entry name" value="RNF141-like"/>
</dbReference>
<dbReference type="Gene3D" id="3.30.40.10">
    <property type="entry name" value="Zinc/RING finger domain, C3HC4 (zinc finger)"/>
    <property type="match status" value="1"/>
</dbReference>
<dbReference type="GO" id="GO:0008270">
    <property type="term" value="F:zinc ion binding"/>
    <property type="evidence" value="ECO:0007669"/>
    <property type="project" value="UniProtKB-KW"/>
</dbReference>
<protein>
    <recommendedName>
        <fullName evidence="3">RING-type domain-containing protein</fullName>
    </recommendedName>
</protein>
<keyword evidence="1" id="KW-0863">Zinc-finger</keyword>
<evidence type="ECO:0000256" key="1">
    <source>
        <dbReference type="PROSITE-ProRule" id="PRU00175"/>
    </source>
</evidence>
<proteinExistence type="predicted"/>
<evidence type="ECO:0000256" key="2">
    <source>
        <dbReference type="SAM" id="Phobius"/>
    </source>
</evidence>
<dbReference type="GO" id="GO:0061630">
    <property type="term" value="F:ubiquitin protein ligase activity"/>
    <property type="evidence" value="ECO:0000318"/>
    <property type="project" value="GO_Central"/>
</dbReference>
<dbReference type="SMART" id="SM00184">
    <property type="entry name" value="RING"/>
    <property type="match status" value="1"/>
</dbReference>
<dbReference type="InterPro" id="IPR001841">
    <property type="entry name" value="Znf_RING"/>
</dbReference>
<feature type="transmembrane region" description="Helical" evidence="2">
    <location>
        <begin position="126"/>
        <end position="143"/>
    </location>
</feature>
<dbReference type="RefSeq" id="XP_001450907.1">
    <property type="nucleotide sequence ID" value="XM_001450870.1"/>
</dbReference>
<dbReference type="InParanoid" id="A0DKE3"/>
<feature type="transmembrane region" description="Helical" evidence="2">
    <location>
        <begin position="69"/>
        <end position="84"/>
    </location>
</feature>
<keyword evidence="2" id="KW-1133">Transmembrane helix</keyword>
<dbReference type="EMBL" id="CT868474">
    <property type="protein sequence ID" value="CAK83510.1"/>
    <property type="molecule type" value="Genomic_DNA"/>
</dbReference>
<keyword evidence="5" id="KW-1185">Reference proteome</keyword>
<keyword evidence="2" id="KW-0472">Membrane</keyword>